<dbReference type="EMBL" id="CP114029">
    <property type="protein sequence ID" value="WAP70811.1"/>
    <property type="molecule type" value="Genomic_DNA"/>
</dbReference>
<keyword evidence="2" id="KW-1185">Reference proteome</keyword>
<reference evidence="1" key="1">
    <citation type="submission" date="2022-12" db="EMBL/GenBank/DDBJ databases">
        <title>Jiella pelagia sp. nov., isolated from phosphonate enriched culture of Northwest Pacific surface seawater.</title>
        <authorList>
            <person name="Shin D.Y."/>
            <person name="Hwang C.Y."/>
        </authorList>
    </citation>
    <scope>NUCLEOTIDE SEQUENCE</scope>
    <source>
        <strain evidence="1">HL-NP1</strain>
    </source>
</reference>
<gene>
    <name evidence="1" type="ORF">OH818_12890</name>
</gene>
<evidence type="ECO:0000313" key="2">
    <source>
        <dbReference type="Proteomes" id="UP001164020"/>
    </source>
</evidence>
<protein>
    <recommendedName>
        <fullName evidence="3">Transposase</fullName>
    </recommendedName>
</protein>
<evidence type="ECO:0008006" key="3">
    <source>
        <dbReference type="Google" id="ProtNLM"/>
    </source>
</evidence>
<evidence type="ECO:0000313" key="1">
    <source>
        <dbReference type="EMBL" id="WAP70811.1"/>
    </source>
</evidence>
<name>A0ABY7C4Y7_9HYPH</name>
<accession>A0ABY7C4Y7</accession>
<organism evidence="1 2">
    <name type="scientific">Jiella pelagia</name>
    <dbReference type="NCBI Taxonomy" id="2986949"/>
    <lineage>
        <taxon>Bacteria</taxon>
        <taxon>Pseudomonadati</taxon>
        <taxon>Pseudomonadota</taxon>
        <taxon>Alphaproteobacteria</taxon>
        <taxon>Hyphomicrobiales</taxon>
        <taxon>Aurantimonadaceae</taxon>
        <taxon>Jiella</taxon>
    </lineage>
</organism>
<proteinExistence type="predicted"/>
<dbReference type="RefSeq" id="WP_268883344.1">
    <property type="nucleotide sequence ID" value="NZ_CP114029.1"/>
</dbReference>
<dbReference type="Proteomes" id="UP001164020">
    <property type="component" value="Chromosome"/>
</dbReference>
<sequence length="66" mass="7922">MDGTDVEGVERSDCRKVRLCDACRWRWRWRCPRDLARGVETLRRQAILQGLWPASELRKHLHFRAC</sequence>